<evidence type="ECO:0000256" key="5">
    <source>
        <dbReference type="ARBA" id="ARBA00033726"/>
    </source>
</evidence>
<feature type="region of interest" description="Disordered" evidence="7">
    <location>
        <begin position="85"/>
        <end position="165"/>
    </location>
</feature>
<dbReference type="PANTHER" id="PTHR44826">
    <property type="entry name" value="SPORE COAT PROTEIN SP85"/>
    <property type="match status" value="1"/>
</dbReference>
<dbReference type="EMBL" id="HBKQ01022681">
    <property type="protein sequence ID" value="CAE2239910.1"/>
    <property type="molecule type" value="Transcribed_RNA"/>
</dbReference>
<evidence type="ECO:0000256" key="1">
    <source>
        <dbReference type="ARBA" id="ARBA00006241"/>
    </source>
</evidence>
<feature type="region of interest" description="Disordered" evidence="7">
    <location>
        <begin position="48"/>
        <end position="72"/>
    </location>
</feature>
<feature type="compositionally biased region" description="Polar residues" evidence="7">
    <location>
        <begin position="259"/>
        <end position="285"/>
    </location>
</feature>
<feature type="compositionally biased region" description="Polar residues" evidence="7">
    <location>
        <begin position="107"/>
        <end position="119"/>
    </location>
</feature>
<dbReference type="PROSITE" id="PS50231">
    <property type="entry name" value="RICIN_B_LECTIN"/>
    <property type="match status" value="1"/>
</dbReference>
<organism evidence="8">
    <name type="scientific">Odontella aurita</name>
    <dbReference type="NCBI Taxonomy" id="265563"/>
    <lineage>
        <taxon>Eukaryota</taxon>
        <taxon>Sar</taxon>
        <taxon>Stramenopiles</taxon>
        <taxon>Ochrophyta</taxon>
        <taxon>Bacillariophyta</taxon>
        <taxon>Mediophyceae</taxon>
        <taxon>Biddulphiophycidae</taxon>
        <taxon>Eupodiscales</taxon>
        <taxon>Odontellaceae</taxon>
        <taxon>Odontella</taxon>
    </lineage>
</organism>
<keyword evidence="4" id="KW-0677">Repeat</keyword>
<sequence>MRLRLSSSSSSSPAAAAAAAAWALLGFVALTGFVPTSVDAARSWTAVVSSSDRGIADSTKGGPPPGSAPEALEEGNPFVFVAEEEDDATDPPAPLPTAEPIMPTAEPSATDTSTPTLRPSKNPVKATLAPTGEPTIAPAAPTDEPTLKPSDEPTIGDTSAPTHAPSITIWGTVDEETDCSSRKPCGPCKKCDDDDECLFGLECHERDEDDDPVPGCLGDGGRAKRNRHCVVPEGMWGVWKYPTSSPTEVPTVSPTFHPTATPTLSPTSFPTDEPTLNPTTATPTRSPLDDAQFMIGNDRGDAKCGDDHHAKCGRCQGPCDRDKDCHDGLKCMDRGSRKRENDPVQGCAGVPVTRVNYCYLDPEDALDMGGWAAPTPTATPSATPSARPTISFEPTISSQPSHFPTAEPTRMPAKVSDSFKLRLYWGKGYMWQGESKPSTWRANKVGSRNIDITDKGGDSWVEYGGSIRPKGSFDRCWTKDGNDVVLEDCDGDVGNKMQQWVLDVGRTKMKYGGGTSRDELGDLAPFETRRPIEVLEEEEKFEIHPATDRGKCVTNHHQPRNGELLMIQDCIWPRSSDTSFWELD</sequence>
<evidence type="ECO:0000313" key="8">
    <source>
        <dbReference type="EMBL" id="CAE2239910.1"/>
    </source>
</evidence>
<feature type="region of interest" description="Disordered" evidence="7">
    <location>
        <begin position="259"/>
        <end position="289"/>
    </location>
</feature>
<accession>A0A7S4IUG5</accession>
<reference evidence="8" key="1">
    <citation type="submission" date="2021-01" db="EMBL/GenBank/DDBJ databases">
        <authorList>
            <person name="Corre E."/>
            <person name="Pelletier E."/>
            <person name="Niang G."/>
            <person name="Scheremetjew M."/>
            <person name="Finn R."/>
            <person name="Kale V."/>
            <person name="Holt S."/>
            <person name="Cochrane G."/>
            <person name="Meng A."/>
            <person name="Brown T."/>
            <person name="Cohen L."/>
        </authorList>
    </citation>
    <scope>NUCLEOTIDE SEQUENCE</scope>
    <source>
        <strain evidence="8">Isolate 1302-5</strain>
    </source>
</reference>
<comment type="similarity">
    <text evidence="1">Belongs to the plasmodium circumsporozoite protein family.</text>
</comment>
<name>A0A7S4IUG5_9STRA</name>
<evidence type="ECO:0000256" key="2">
    <source>
        <dbReference type="ARBA" id="ARBA00021911"/>
    </source>
</evidence>
<keyword evidence="3" id="KW-0748">Sporozoite</keyword>
<protein>
    <recommendedName>
        <fullName evidence="2">Circumsporozoite protein</fullName>
    </recommendedName>
</protein>
<dbReference type="PANTHER" id="PTHR44826:SF3">
    <property type="entry name" value="SPORE COAT PROTEIN SP85"/>
    <property type="match status" value="1"/>
</dbReference>
<evidence type="ECO:0000256" key="6">
    <source>
        <dbReference type="ARBA" id="ARBA00045806"/>
    </source>
</evidence>
<evidence type="ECO:0000256" key="7">
    <source>
        <dbReference type="SAM" id="MobiDB-lite"/>
    </source>
</evidence>
<dbReference type="AlphaFoldDB" id="A0A7S4IUG5"/>
<comment type="function">
    <text evidence="6">Essential sporozoite protein. In the mosquito vector, required for sporozoite development in the oocyst, migration through the vector hemolymph and entry into the vector salivary glands. In the vertebrate host, required for sporozoite migration through the host dermis and infection of host hepatocytes. Binds to highly sulfated heparan sulfate proteoglycans (HSPGs) on the surface of host hepatocytes.</text>
</comment>
<evidence type="ECO:0000256" key="3">
    <source>
        <dbReference type="ARBA" id="ARBA00022522"/>
    </source>
</evidence>
<proteinExistence type="inferred from homology"/>
<dbReference type="InterPro" id="IPR051860">
    <property type="entry name" value="Plasmodium_CSP_Invasion"/>
</dbReference>
<evidence type="ECO:0000256" key="4">
    <source>
        <dbReference type="ARBA" id="ARBA00022737"/>
    </source>
</evidence>
<gene>
    <name evidence="8" type="ORF">OAUR00152_LOCUS15413</name>
</gene>
<comment type="function">
    <text evidence="5">In the vertebrate host, binds to highly sulfated heparan sulfate proteoglycans (HSPGs) on the surface of host hepatocytes and is required for sporozoite invasion of the host hepatocytes.</text>
</comment>